<dbReference type="PANTHER" id="PTHR43085">
    <property type="entry name" value="HEXOKINASE FAMILY MEMBER"/>
    <property type="match status" value="1"/>
</dbReference>
<feature type="domain" description="Carbohydrate kinase PfkB" evidence="4">
    <location>
        <begin position="24"/>
        <end position="259"/>
    </location>
</feature>
<sequence>MTGAVTPARVLGVGDNVIDRFLDRGVYYPGGNSVNVAVFARRAGVEAAYLGVFGDDDPGAHIREALGELGVATDHSVVRAGETGWCDVRVVDGDRVFGDWSGGVTVEQPIDLTAEVLAYAGGFDLVHVSAYAALEPQLPALHAAARLVVFDFADEPEYREEGYRAAVAPWVDLAVLSAADLPWTAAEELARDTFRKGAAMVLVTRGLEGSAVFDGDAFTRAQAVRVETVDTMGCGDAFIASFMLSAHAAGWSRGHRLPASVIETALHHAAQAAAQQCAIEGAFGYPKEYMQ</sequence>
<organism evidence="5 6">
    <name type="scientific">Microbacterium oryzae</name>
    <dbReference type="NCBI Taxonomy" id="743009"/>
    <lineage>
        <taxon>Bacteria</taxon>
        <taxon>Bacillati</taxon>
        <taxon>Actinomycetota</taxon>
        <taxon>Actinomycetes</taxon>
        <taxon>Micrococcales</taxon>
        <taxon>Microbacteriaceae</taxon>
        <taxon>Microbacterium</taxon>
    </lineage>
</organism>
<name>A0A6I6E3H6_9MICO</name>
<dbReference type="Pfam" id="PF00294">
    <property type="entry name" value="PfkB"/>
    <property type="match status" value="1"/>
</dbReference>
<reference evidence="5 6" key="1">
    <citation type="submission" date="2018-09" db="EMBL/GenBank/DDBJ databases">
        <title>Whole genome sequencing of Microbacterium oryzae strain MB-10T.</title>
        <authorList>
            <person name="Das S.K."/>
        </authorList>
    </citation>
    <scope>NUCLEOTIDE SEQUENCE [LARGE SCALE GENOMIC DNA]</scope>
    <source>
        <strain evidence="5 6">MB-10</strain>
    </source>
</reference>
<gene>
    <name evidence="5" type="ORF">D7D94_04515</name>
</gene>
<evidence type="ECO:0000256" key="3">
    <source>
        <dbReference type="ARBA" id="ARBA00022777"/>
    </source>
</evidence>
<dbReference type="KEGG" id="moj:D7D94_04515"/>
<evidence type="ECO:0000313" key="5">
    <source>
        <dbReference type="EMBL" id="QGU27010.1"/>
    </source>
</evidence>
<evidence type="ECO:0000256" key="1">
    <source>
        <dbReference type="ARBA" id="ARBA00010688"/>
    </source>
</evidence>
<keyword evidence="2" id="KW-0808">Transferase</keyword>
<dbReference type="InterPro" id="IPR011611">
    <property type="entry name" value="PfkB_dom"/>
</dbReference>
<dbReference type="InterPro" id="IPR050306">
    <property type="entry name" value="PfkB_Carbo_kinase"/>
</dbReference>
<protein>
    <submittedName>
        <fullName evidence="5">Sugar kinase</fullName>
    </submittedName>
</protein>
<comment type="similarity">
    <text evidence="1">Belongs to the carbohydrate kinase PfkB family.</text>
</comment>
<dbReference type="OrthoDB" id="9795789at2"/>
<dbReference type="InterPro" id="IPR029056">
    <property type="entry name" value="Ribokinase-like"/>
</dbReference>
<dbReference type="Gene3D" id="3.40.1190.20">
    <property type="match status" value="1"/>
</dbReference>
<dbReference type="AlphaFoldDB" id="A0A6I6E3H6"/>
<proteinExistence type="inferred from homology"/>
<dbReference type="PANTHER" id="PTHR43085:SF41">
    <property type="entry name" value="FRUCTOSELYSINE 6-KINASE"/>
    <property type="match status" value="1"/>
</dbReference>
<keyword evidence="6" id="KW-1185">Reference proteome</keyword>
<evidence type="ECO:0000259" key="4">
    <source>
        <dbReference type="Pfam" id="PF00294"/>
    </source>
</evidence>
<accession>A0A6I6E3H6</accession>
<evidence type="ECO:0000256" key="2">
    <source>
        <dbReference type="ARBA" id="ARBA00022679"/>
    </source>
</evidence>
<dbReference type="Proteomes" id="UP000422989">
    <property type="component" value="Chromosome"/>
</dbReference>
<dbReference type="SUPFAM" id="SSF53613">
    <property type="entry name" value="Ribokinase-like"/>
    <property type="match status" value="1"/>
</dbReference>
<dbReference type="GO" id="GO:0016301">
    <property type="term" value="F:kinase activity"/>
    <property type="evidence" value="ECO:0007669"/>
    <property type="project" value="UniProtKB-KW"/>
</dbReference>
<keyword evidence="3 5" id="KW-0418">Kinase</keyword>
<dbReference type="RefSeq" id="WP_156241503.1">
    <property type="nucleotide sequence ID" value="NZ_BAAAZL010000002.1"/>
</dbReference>
<evidence type="ECO:0000313" key="6">
    <source>
        <dbReference type="Proteomes" id="UP000422989"/>
    </source>
</evidence>
<dbReference type="EMBL" id="CP032550">
    <property type="protein sequence ID" value="QGU27010.1"/>
    <property type="molecule type" value="Genomic_DNA"/>
</dbReference>